<evidence type="ECO:0000256" key="1">
    <source>
        <dbReference type="ARBA" id="ARBA00001966"/>
    </source>
</evidence>
<comment type="caution">
    <text evidence="3">The sequence shown here is derived from an EMBL/GenBank/DDBJ whole genome shotgun (WGS) entry which is preliminary data.</text>
</comment>
<dbReference type="InterPro" id="IPR058240">
    <property type="entry name" value="rSAM_sf"/>
</dbReference>
<dbReference type="GO" id="GO:0051539">
    <property type="term" value="F:4 iron, 4 sulfur cluster binding"/>
    <property type="evidence" value="ECO:0007669"/>
    <property type="project" value="UniProtKB-KW"/>
</dbReference>
<gene>
    <name evidence="3" type="ORF">C9F10_00335</name>
</gene>
<keyword evidence="2" id="KW-0411">Iron-sulfur</keyword>
<comment type="cofactor">
    <cofactor evidence="1">
        <name>[4Fe-4S] cluster</name>
        <dbReference type="ChEBI" id="CHEBI:49883"/>
    </cofactor>
</comment>
<proteinExistence type="predicted"/>
<dbReference type="EMBL" id="PYKK01000046">
    <property type="protein sequence ID" value="TGD55043.1"/>
    <property type="molecule type" value="Genomic_DNA"/>
</dbReference>
<keyword evidence="2" id="KW-0479">Metal-binding</keyword>
<name>A0A659SH41_SALET</name>
<keyword evidence="2" id="KW-0408">Iron</keyword>
<dbReference type="SUPFAM" id="SSF102114">
    <property type="entry name" value="Radical SAM enzymes"/>
    <property type="match status" value="1"/>
</dbReference>
<sequence>MARHPRWTLSQVTELFEKPLLELLFEAQQIHRQHFDPQQVQVSTLLSIKTGACPEDCKYCPQSSRYKTGLEAERLMEVEQVLGLARIHRSEPARRGC</sequence>
<evidence type="ECO:0000256" key="2">
    <source>
        <dbReference type="ARBA" id="ARBA00022485"/>
    </source>
</evidence>
<dbReference type="GO" id="GO:0009102">
    <property type="term" value="P:biotin biosynthetic process"/>
    <property type="evidence" value="ECO:0007669"/>
    <property type="project" value="InterPro"/>
</dbReference>
<dbReference type="InterPro" id="IPR013785">
    <property type="entry name" value="Aldolase_TIM"/>
</dbReference>
<dbReference type="InterPro" id="IPR002684">
    <property type="entry name" value="Biotin_synth/BioAB"/>
</dbReference>
<dbReference type="GO" id="GO:0051537">
    <property type="term" value="F:2 iron, 2 sulfur cluster binding"/>
    <property type="evidence" value="ECO:0007669"/>
    <property type="project" value="TreeGrafter"/>
</dbReference>
<dbReference type="PANTHER" id="PTHR22976:SF2">
    <property type="entry name" value="BIOTIN SYNTHASE, MITOCHONDRIAL"/>
    <property type="match status" value="1"/>
</dbReference>
<dbReference type="Gene3D" id="3.20.20.70">
    <property type="entry name" value="Aldolase class I"/>
    <property type="match status" value="1"/>
</dbReference>
<dbReference type="PANTHER" id="PTHR22976">
    <property type="entry name" value="BIOTIN SYNTHASE"/>
    <property type="match status" value="1"/>
</dbReference>
<feature type="non-terminal residue" evidence="3">
    <location>
        <position position="97"/>
    </location>
</feature>
<evidence type="ECO:0000313" key="3">
    <source>
        <dbReference type="EMBL" id="TGD55043.1"/>
    </source>
</evidence>
<dbReference type="Proteomes" id="UP000297989">
    <property type="component" value="Unassembled WGS sequence"/>
</dbReference>
<dbReference type="GO" id="GO:0004076">
    <property type="term" value="F:biotin synthase activity"/>
    <property type="evidence" value="ECO:0007669"/>
    <property type="project" value="InterPro"/>
</dbReference>
<accession>A0A659SH41</accession>
<organism evidence="3 4">
    <name type="scientific">Salmonella enterica subsp. enterica serovar Poona</name>
    <dbReference type="NCBI Taxonomy" id="436295"/>
    <lineage>
        <taxon>Bacteria</taxon>
        <taxon>Pseudomonadati</taxon>
        <taxon>Pseudomonadota</taxon>
        <taxon>Gammaproteobacteria</taxon>
        <taxon>Enterobacterales</taxon>
        <taxon>Enterobacteriaceae</taxon>
        <taxon>Salmonella</taxon>
    </lineage>
</organism>
<evidence type="ECO:0000313" key="4">
    <source>
        <dbReference type="Proteomes" id="UP000297989"/>
    </source>
</evidence>
<dbReference type="AlphaFoldDB" id="A0A659SH41"/>
<keyword evidence="2" id="KW-0004">4Fe-4S</keyword>
<protein>
    <submittedName>
        <fullName evidence="3">Biotin synthase</fullName>
    </submittedName>
</protein>
<reference evidence="3 4" key="1">
    <citation type="submission" date="2018-03" db="EMBL/GenBank/DDBJ databases">
        <title>Non-Typhoidal Salmonella genome sequencing and assembly.</title>
        <authorList>
            <person name="Matchawe C."/>
        </authorList>
    </citation>
    <scope>NUCLEOTIDE SEQUENCE [LARGE SCALE GENOMIC DNA]</scope>
    <source>
        <strain evidence="3 4">8EV</strain>
    </source>
</reference>